<evidence type="ECO:0000313" key="2">
    <source>
        <dbReference type="Proteomes" id="UP000266177"/>
    </source>
</evidence>
<accession>A0A3A3GCD6</accession>
<reference evidence="1 2" key="1">
    <citation type="submission" date="2018-09" db="EMBL/GenBank/DDBJ databases">
        <title>Paenibacillus SK2017-BO5.</title>
        <authorList>
            <person name="Piskunova J.V."/>
            <person name="Dubiley S.A."/>
            <person name="Severinov K.V."/>
        </authorList>
    </citation>
    <scope>NUCLEOTIDE SEQUENCE [LARGE SCALE GENOMIC DNA]</scope>
    <source>
        <strain evidence="1 2">BO5</strain>
    </source>
</reference>
<comment type="caution">
    <text evidence="1">The sequence shown here is derived from an EMBL/GenBank/DDBJ whole genome shotgun (WGS) entry which is preliminary data.</text>
</comment>
<dbReference type="AlphaFoldDB" id="A0A3A3GCD6"/>
<protein>
    <submittedName>
        <fullName evidence="1">Uncharacterized protein</fullName>
    </submittedName>
</protein>
<evidence type="ECO:0000313" key="1">
    <source>
        <dbReference type="EMBL" id="RJG18928.1"/>
    </source>
</evidence>
<name>A0A3A3GCD6_PANTH</name>
<dbReference type="Proteomes" id="UP000266177">
    <property type="component" value="Unassembled WGS sequence"/>
</dbReference>
<proteinExistence type="predicted"/>
<dbReference type="EMBL" id="QYZD01000042">
    <property type="protein sequence ID" value="RJG18928.1"/>
    <property type="molecule type" value="Genomic_DNA"/>
</dbReference>
<gene>
    <name evidence="1" type="ORF">DQX05_26660</name>
</gene>
<organism evidence="1 2">
    <name type="scientific">Paenibacillus thiaminolyticus</name>
    <name type="common">Bacillus thiaminolyticus</name>
    <dbReference type="NCBI Taxonomy" id="49283"/>
    <lineage>
        <taxon>Bacteria</taxon>
        <taxon>Bacillati</taxon>
        <taxon>Bacillota</taxon>
        <taxon>Bacilli</taxon>
        <taxon>Bacillales</taxon>
        <taxon>Paenibacillaceae</taxon>
        <taxon>Paenibacillus</taxon>
    </lineage>
</organism>
<sequence>MKCFISFPPLPLLGEARQGTGPDSDEDGLSCGTDLLLANLVTGLNMTWLNTGYMGSWPAGMILVTGRRKPNGHLVTGKKYTEERRIRHIDALFRMYMQTYISRV</sequence>